<evidence type="ECO:0000259" key="11">
    <source>
        <dbReference type="Pfam" id="PF00082"/>
    </source>
</evidence>
<gene>
    <name evidence="14" type="ORF">Fmac_021905</name>
</gene>
<evidence type="ECO:0000259" key="12">
    <source>
        <dbReference type="Pfam" id="PF05922"/>
    </source>
</evidence>
<evidence type="ECO:0000313" key="14">
    <source>
        <dbReference type="EMBL" id="KAL2328478.1"/>
    </source>
</evidence>
<dbReference type="PRINTS" id="PR00723">
    <property type="entry name" value="SUBTILISIN"/>
</dbReference>
<comment type="caution">
    <text evidence="14">The sequence shown here is derived from an EMBL/GenBank/DDBJ whole genome shotgun (WGS) entry which is preliminary data.</text>
</comment>
<dbReference type="FunFam" id="3.40.50.200:FF:000006">
    <property type="entry name" value="Subtilisin-like protease SBT1.5"/>
    <property type="match status" value="1"/>
</dbReference>
<sequence length="758" mass="81268">MGTSKILSLFTLLFIGYTLVNGSTRKHYIIYMGDHSHPNSESVVRANHEILAEVTGSLSEAKAVAIHHYSKSFQGFSAMITPEQAKQLAEHKSVVSVFESKMNKLHTTHSWDFLGLETVDKDYHKGLDTASDVIVGVIDSGVWPESESFTDYGLGPVPKKFKGVCVEGDNFTQANCNKKIIGARFYSKGFEAENGPLEGTNKIFFRSARDENGHGSHTASTIAGSIVRNVSLFGNAKGTARGGAPSARLAIYKACWFGFCSDADVLSAMDDAINDGVDILSLSLGPDPPQPIYFEDAISVGAFHAFQKGVLVSASAGNSVFPRTACNVAPWILTVAASTIDRDFSSNVLLGNSKVLKGSSLNPIRMEQSHGLVYGSAAAAAGVSATNASFCKNNTLDPTLIRDKIVICTIEKFSDDRLAKAIEIWKGGGVGMILIDHNAKDIGFQFVIPSTLIGQDAVELLQAYIKTEKNPIGRIYPTITVVGTKPAPEMAAFSSIGPNIITPDIIKPDITAPGVNILAAWSPVATEATVEQRSVNYNIVSGTSMSCPHITAIAAIIKSHHPHWGPAAIQSAIMTSAALMDNTHHIIERGPNGTQTTPFDYGSGHVNPVASLNPGLVYTFKIQDVLNFLCSNGASPAQLKNLTGGLTECHKPLTASYNFNYPSIGVSNLNGSLSVYRTVTYYGHEATIYSSSVENPPGVKVTITPAELKFWKTGQHITFRIDFLPFKSSNGNFVFGALTWKNAKQSVRSPIGLNVLST</sequence>
<keyword evidence="3" id="KW-0964">Secreted</keyword>
<dbReference type="Pfam" id="PF00082">
    <property type="entry name" value="Peptidase_S8"/>
    <property type="match status" value="1"/>
</dbReference>
<feature type="active site" description="Charge relay system" evidence="8 9">
    <location>
        <position position="214"/>
    </location>
</feature>
<evidence type="ECO:0000313" key="15">
    <source>
        <dbReference type="Proteomes" id="UP001603857"/>
    </source>
</evidence>
<feature type="active site" description="Charge relay system" evidence="8 9">
    <location>
        <position position="544"/>
    </location>
</feature>
<dbReference type="GO" id="GO:0009610">
    <property type="term" value="P:response to symbiotic fungus"/>
    <property type="evidence" value="ECO:0007669"/>
    <property type="project" value="UniProtKB-ARBA"/>
</dbReference>
<keyword evidence="15" id="KW-1185">Reference proteome</keyword>
<dbReference type="InterPro" id="IPR034197">
    <property type="entry name" value="Peptidases_S8_3"/>
</dbReference>
<dbReference type="InterPro" id="IPR000209">
    <property type="entry name" value="Peptidase_S8/S53_dom"/>
</dbReference>
<evidence type="ECO:0000259" key="13">
    <source>
        <dbReference type="Pfam" id="PF17766"/>
    </source>
</evidence>
<evidence type="ECO:0000256" key="1">
    <source>
        <dbReference type="ARBA" id="ARBA00004613"/>
    </source>
</evidence>
<accession>A0ABD1LY93</accession>
<dbReference type="InterPro" id="IPR041469">
    <property type="entry name" value="Subtilisin-like_FN3"/>
</dbReference>
<dbReference type="CDD" id="cd04852">
    <property type="entry name" value="Peptidases_S8_3"/>
    <property type="match status" value="1"/>
</dbReference>
<dbReference type="PROSITE" id="PS51892">
    <property type="entry name" value="SUBTILASE"/>
    <property type="match status" value="1"/>
</dbReference>
<organism evidence="14 15">
    <name type="scientific">Flemingia macrophylla</name>
    <dbReference type="NCBI Taxonomy" id="520843"/>
    <lineage>
        <taxon>Eukaryota</taxon>
        <taxon>Viridiplantae</taxon>
        <taxon>Streptophyta</taxon>
        <taxon>Embryophyta</taxon>
        <taxon>Tracheophyta</taxon>
        <taxon>Spermatophyta</taxon>
        <taxon>Magnoliopsida</taxon>
        <taxon>eudicotyledons</taxon>
        <taxon>Gunneridae</taxon>
        <taxon>Pentapetalae</taxon>
        <taxon>rosids</taxon>
        <taxon>fabids</taxon>
        <taxon>Fabales</taxon>
        <taxon>Fabaceae</taxon>
        <taxon>Papilionoideae</taxon>
        <taxon>50 kb inversion clade</taxon>
        <taxon>NPAAA clade</taxon>
        <taxon>indigoferoid/millettioid clade</taxon>
        <taxon>Phaseoleae</taxon>
        <taxon>Flemingia</taxon>
    </lineage>
</organism>
<dbReference type="InterPro" id="IPR015500">
    <property type="entry name" value="Peptidase_S8_subtilisin-rel"/>
</dbReference>
<name>A0ABD1LY93_9FABA</name>
<dbReference type="InterPro" id="IPR023828">
    <property type="entry name" value="Peptidase_S8_Ser-AS"/>
</dbReference>
<dbReference type="InterPro" id="IPR036852">
    <property type="entry name" value="Peptidase_S8/S53_dom_sf"/>
</dbReference>
<dbReference type="InterPro" id="IPR010259">
    <property type="entry name" value="S8pro/Inhibitor_I9"/>
</dbReference>
<evidence type="ECO:0000256" key="3">
    <source>
        <dbReference type="ARBA" id="ARBA00022525"/>
    </source>
</evidence>
<keyword evidence="4 9" id="KW-0645">Protease</keyword>
<comment type="subcellular location">
    <subcellularLocation>
        <location evidence="1">Secreted</location>
    </subcellularLocation>
</comment>
<feature type="domain" description="Peptidase S8/S53" evidence="11">
    <location>
        <begin position="131"/>
        <end position="602"/>
    </location>
</feature>
<dbReference type="PROSITE" id="PS00138">
    <property type="entry name" value="SUBTILASE_SER"/>
    <property type="match status" value="1"/>
</dbReference>
<evidence type="ECO:0000256" key="6">
    <source>
        <dbReference type="ARBA" id="ARBA00022801"/>
    </source>
</evidence>
<dbReference type="SUPFAM" id="SSF52743">
    <property type="entry name" value="Subtilisin-like"/>
    <property type="match status" value="1"/>
</dbReference>
<evidence type="ECO:0008006" key="16">
    <source>
        <dbReference type="Google" id="ProtNLM"/>
    </source>
</evidence>
<evidence type="ECO:0000256" key="2">
    <source>
        <dbReference type="ARBA" id="ARBA00011073"/>
    </source>
</evidence>
<dbReference type="GO" id="GO:0009609">
    <property type="term" value="P:response to symbiotic bacterium"/>
    <property type="evidence" value="ECO:0007669"/>
    <property type="project" value="UniProtKB-ARBA"/>
</dbReference>
<comment type="similarity">
    <text evidence="2 9">Belongs to the peptidase S8 family.</text>
</comment>
<keyword evidence="5 10" id="KW-0732">Signal</keyword>
<evidence type="ECO:0000256" key="4">
    <source>
        <dbReference type="ARBA" id="ARBA00022670"/>
    </source>
</evidence>
<evidence type="ECO:0000256" key="9">
    <source>
        <dbReference type="PROSITE-ProRule" id="PRU01240"/>
    </source>
</evidence>
<dbReference type="Gene3D" id="3.30.70.80">
    <property type="entry name" value="Peptidase S8 propeptide/proteinase inhibitor I9"/>
    <property type="match status" value="1"/>
</dbReference>
<feature type="domain" description="Inhibitor I9" evidence="12">
    <location>
        <begin position="28"/>
        <end position="106"/>
    </location>
</feature>
<proteinExistence type="inferred from homology"/>
<keyword evidence="6 9" id="KW-0378">Hydrolase</keyword>
<dbReference type="Pfam" id="PF17766">
    <property type="entry name" value="fn3_6"/>
    <property type="match status" value="1"/>
</dbReference>
<dbReference type="AlphaFoldDB" id="A0ABD1LY93"/>
<dbReference type="Proteomes" id="UP001603857">
    <property type="component" value="Unassembled WGS sequence"/>
</dbReference>
<feature type="signal peptide" evidence="10">
    <location>
        <begin position="1"/>
        <end position="22"/>
    </location>
</feature>
<evidence type="ECO:0000256" key="5">
    <source>
        <dbReference type="ARBA" id="ARBA00022729"/>
    </source>
</evidence>
<dbReference type="Gene3D" id="3.40.50.200">
    <property type="entry name" value="Peptidase S8/S53 domain"/>
    <property type="match status" value="1"/>
</dbReference>
<dbReference type="Pfam" id="PF05922">
    <property type="entry name" value="Inhibitor_I9"/>
    <property type="match status" value="1"/>
</dbReference>
<dbReference type="EMBL" id="JBGMDY010000007">
    <property type="protein sequence ID" value="KAL2328478.1"/>
    <property type="molecule type" value="Genomic_DNA"/>
</dbReference>
<protein>
    <recommendedName>
        <fullName evidence="16">Subtilisin-like protease SBT5.3</fullName>
    </recommendedName>
</protein>
<dbReference type="Gene3D" id="2.60.40.2310">
    <property type="match status" value="1"/>
</dbReference>
<dbReference type="CDD" id="cd02120">
    <property type="entry name" value="PA_subtilisin_like"/>
    <property type="match status" value="1"/>
</dbReference>
<dbReference type="InterPro" id="IPR045051">
    <property type="entry name" value="SBT"/>
</dbReference>
<dbReference type="Gene3D" id="3.50.30.30">
    <property type="match status" value="1"/>
</dbReference>
<dbReference type="InterPro" id="IPR037045">
    <property type="entry name" value="S8pro/Inhibitor_I9_sf"/>
</dbReference>
<feature type="chain" id="PRO_5044848273" description="Subtilisin-like protease SBT5.3" evidence="10">
    <location>
        <begin position="23"/>
        <end position="758"/>
    </location>
</feature>
<feature type="active site" description="Charge relay system" evidence="8 9">
    <location>
        <position position="139"/>
    </location>
</feature>
<dbReference type="GO" id="GO:0004252">
    <property type="term" value="F:serine-type endopeptidase activity"/>
    <property type="evidence" value="ECO:0007669"/>
    <property type="project" value="UniProtKB-UniRule"/>
</dbReference>
<keyword evidence="7 9" id="KW-0720">Serine protease</keyword>
<dbReference type="PANTHER" id="PTHR10795">
    <property type="entry name" value="PROPROTEIN CONVERTASE SUBTILISIN/KEXIN"/>
    <property type="match status" value="1"/>
</dbReference>
<evidence type="ECO:0000256" key="10">
    <source>
        <dbReference type="SAM" id="SignalP"/>
    </source>
</evidence>
<dbReference type="GO" id="GO:0006508">
    <property type="term" value="P:proteolysis"/>
    <property type="evidence" value="ECO:0007669"/>
    <property type="project" value="UniProtKB-KW"/>
</dbReference>
<dbReference type="FunFam" id="3.30.70.80:FF:000002">
    <property type="entry name" value="Subtilisin-like protease SBT5.3"/>
    <property type="match status" value="1"/>
</dbReference>
<evidence type="ECO:0000256" key="8">
    <source>
        <dbReference type="PIRSR" id="PIRSR615500-1"/>
    </source>
</evidence>
<dbReference type="GO" id="GO:0005576">
    <property type="term" value="C:extracellular region"/>
    <property type="evidence" value="ECO:0007669"/>
    <property type="project" value="UniProtKB-SubCell"/>
</dbReference>
<reference evidence="14 15" key="1">
    <citation type="submission" date="2024-08" db="EMBL/GenBank/DDBJ databases">
        <title>Insights into the chromosomal genome structure of Flemingia macrophylla.</title>
        <authorList>
            <person name="Ding Y."/>
            <person name="Zhao Y."/>
            <person name="Bi W."/>
            <person name="Wu M."/>
            <person name="Zhao G."/>
            <person name="Gong Y."/>
            <person name="Li W."/>
            <person name="Zhang P."/>
        </authorList>
    </citation>
    <scope>NUCLEOTIDE SEQUENCE [LARGE SCALE GENOMIC DNA]</scope>
    <source>
        <strain evidence="14">DYQJB</strain>
        <tissue evidence="14">Leaf</tissue>
    </source>
</reference>
<evidence type="ECO:0000256" key="7">
    <source>
        <dbReference type="ARBA" id="ARBA00022825"/>
    </source>
</evidence>
<feature type="domain" description="Subtilisin-like protease fibronectin type-III" evidence="13">
    <location>
        <begin position="658"/>
        <end position="751"/>
    </location>
</feature>